<dbReference type="AlphaFoldDB" id="A0A419SB35"/>
<organism evidence="1 2">
    <name type="scientific">Pelobium manganitolerans</name>
    <dbReference type="NCBI Taxonomy" id="1842495"/>
    <lineage>
        <taxon>Bacteria</taxon>
        <taxon>Pseudomonadati</taxon>
        <taxon>Bacteroidota</taxon>
        <taxon>Sphingobacteriia</taxon>
        <taxon>Sphingobacteriales</taxon>
        <taxon>Sphingobacteriaceae</taxon>
        <taxon>Pelobium</taxon>
    </lineage>
</organism>
<comment type="caution">
    <text evidence="1">The sequence shown here is derived from an EMBL/GenBank/DDBJ whole genome shotgun (WGS) entry which is preliminary data.</text>
</comment>
<sequence>MDLYKLSRFTKAQEHTYQQALREIKEGKKRSHWMWFVFPQIKGLGFSETSKFYSIKSLAEARAYLADALLGFRLREISEALLQNTGENATTIFGHPDDLKLHSSMTLFAKVNEAKPNVFEQILDKFFKGKPDEKTLAQLA</sequence>
<gene>
    <name evidence="1" type="ORF">BCY91_12880</name>
</gene>
<dbReference type="InterPro" id="IPR014937">
    <property type="entry name" value="DUF1810"/>
</dbReference>
<evidence type="ECO:0000313" key="2">
    <source>
        <dbReference type="Proteomes" id="UP000283433"/>
    </source>
</evidence>
<dbReference type="EMBL" id="MBTA01000002">
    <property type="protein sequence ID" value="RKD19495.1"/>
    <property type="molecule type" value="Genomic_DNA"/>
</dbReference>
<proteinExistence type="predicted"/>
<dbReference type="Gene3D" id="1.25.40.380">
    <property type="entry name" value="Protein of unknown function DUF1810"/>
    <property type="match status" value="1"/>
</dbReference>
<dbReference type="Pfam" id="PF08837">
    <property type="entry name" value="DUF1810"/>
    <property type="match status" value="1"/>
</dbReference>
<dbReference type="RefSeq" id="WP_120180423.1">
    <property type="nucleotide sequence ID" value="NZ_MBTA01000002.1"/>
</dbReference>
<dbReference type="InterPro" id="IPR036287">
    <property type="entry name" value="Rv1873-like_sf"/>
</dbReference>
<reference evidence="1 2" key="1">
    <citation type="submission" date="2016-07" db="EMBL/GenBank/DDBJ databases">
        <title>Genome of Pelobium manganitolerans.</title>
        <authorList>
            <person name="Wu S."/>
            <person name="Wang G."/>
        </authorList>
    </citation>
    <scope>NUCLEOTIDE SEQUENCE [LARGE SCALE GENOMIC DNA]</scope>
    <source>
        <strain evidence="1 2">YS-25</strain>
    </source>
</reference>
<dbReference type="PIRSF" id="PIRSF008546">
    <property type="entry name" value="UCP008546"/>
    <property type="match status" value="1"/>
</dbReference>
<keyword evidence="2" id="KW-1185">Reference proteome</keyword>
<dbReference type="Proteomes" id="UP000283433">
    <property type="component" value="Unassembled WGS sequence"/>
</dbReference>
<protein>
    <submittedName>
        <fullName evidence="1">Calpastatin</fullName>
    </submittedName>
</protein>
<accession>A0A419SB35</accession>
<dbReference type="SUPFAM" id="SSF140736">
    <property type="entry name" value="Rv1873-like"/>
    <property type="match status" value="1"/>
</dbReference>
<dbReference type="OrthoDB" id="9801870at2"/>
<name>A0A419SB35_9SPHI</name>
<evidence type="ECO:0000313" key="1">
    <source>
        <dbReference type="EMBL" id="RKD19495.1"/>
    </source>
</evidence>